<name>A0A2T0SHT2_9ACTN</name>
<gene>
    <name evidence="2" type="ORF">CLV70_101106</name>
</gene>
<proteinExistence type="predicted"/>
<organism evidence="2 3">
    <name type="scientific">Pseudosporangium ferrugineum</name>
    <dbReference type="NCBI Taxonomy" id="439699"/>
    <lineage>
        <taxon>Bacteria</taxon>
        <taxon>Bacillati</taxon>
        <taxon>Actinomycetota</taxon>
        <taxon>Actinomycetes</taxon>
        <taxon>Micromonosporales</taxon>
        <taxon>Micromonosporaceae</taxon>
        <taxon>Pseudosporangium</taxon>
    </lineage>
</organism>
<accession>A0A2T0SHT2</accession>
<keyword evidence="3" id="KW-1185">Reference proteome</keyword>
<sequence>MVSGMQKVPSSPVRKEIFREDTQRYLRGEISGDEYFALGTGDDDPAPGDFFRGMRSGGDHREAGAAAAR</sequence>
<dbReference type="EMBL" id="PVZG01000001">
    <property type="protein sequence ID" value="PRY32947.1"/>
    <property type="molecule type" value="Genomic_DNA"/>
</dbReference>
<evidence type="ECO:0000313" key="3">
    <source>
        <dbReference type="Proteomes" id="UP000239209"/>
    </source>
</evidence>
<dbReference type="Proteomes" id="UP000239209">
    <property type="component" value="Unassembled WGS sequence"/>
</dbReference>
<evidence type="ECO:0000256" key="1">
    <source>
        <dbReference type="SAM" id="MobiDB-lite"/>
    </source>
</evidence>
<dbReference type="AlphaFoldDB" id="A0A2T0SHT2"/>
<feature type="region of interest" description="Disordered" evidence="1">
    <location>
        <begin position="36"/>
        <end position="69"/>
    </location>
</feature>
<reference evidence="2 3" key="1">
    <citation type="submission" date="2018-03" db="EMBL/GenBank/DDBJ databases">
        <title>Genomic Encyclopedia of Archaeal and Bacterial Type Strains, Phase II (KMG-II): from individual species to whole genera.</title>
        <authorList>
            <person name="Goeker M."/>
        </authorList>
    </citation>
    <scope>NUCLEOTIDE SEQUENCE [LARGE SCALE GENOMIC DNA]</scope>
    <source>
        <strain evidence="2 3">DSM 45348</strain>
    </source>
</reference>
<protein>
    <submittedName>
        <fullName evidence="2">Uncharacterized protein</fullName>
    </submittedName>
</protein>
<evidence type="ECO:0000313" key="2">
    <source>
        <dbReference type="EMBL" id="PRY32947.1"/>
    </source>
</evidence>
<comment type="caution">
    <text evidence="2">The sequence shown here is derived from an EMBL/GenBank/DDBJ whole genome shotgun (WGS) entry which is preliminary data.</text>
</comment>